<organism evidence="1 2">
    <name type="scientific">Rubroshorea leprosula</name>
    <dbReference type="NCBI Taxonomy" id="152421"/>
    <lineage>
        <taxon>Eukaryota</taxon>
        <taxon>Viridiplantae</taxon>
        <taxon>Streptophyta</taxon>
        <taxon>Embryophyta</taxon>
        <taxon>Tracheophyta</taxon>
        <taxon>Spermatophyta</taxon>
        <taxon>Magnoliopsida</taxon>
        <taxon>eudicotyledons</taxon>
        <taxon>Gunneridae</taxon>
        <taxon>Pentapetalae</taxon>
        <taxon>rosids</taxon>
        <taxon>malvids</taxon>
        <taxon>Malvales</taxon>
        <taxon>Dipterocarpaceae</taxon>
        <taxon>Rubroshorea</taxon>
    </lineage>
</organism>
<sequence>MPKETLVSHSQSLHWLCELQVASVPEAVQEGPGRSS</sequence>
<name>A0AAV5MKJ7_9ROSI</name>
<comment type="caution">
    <text evidence="1">The sequence shown here is derived from an EMBL/GenBank/DDBJ whole genome shotgun (WGS) entry which is preliminary data.</text>
</comment>
<evidence type="ECO:0000313" key="1">
    <source>
        <dbReference type="EMBL" id="GKV50511.1"/>
    </source>
</evidence>
<dbReference type="Proteomes" id="UP001054252">
    <property type="component" value="Unassembled WGS sequence"/>
</dbReference>
<keyword evidence="2" id="KW-1185">Reference proteome</keyword>
<dbReference type="AlphaFoldDB" id="A0AAV5MKJ7"/>
<protein>
    <submittedName>
        <fullName evidence="1">Uncharacterized protein</fullName>
    </submittedName>
</protein>
<dbReference type="EMBL" id="BPVZ01000374">
    <property type="protein sequence ID" value="GKV50511.1"/>
    <property type="molecule type" value="Genomic_DNA"/>
</dbReference>
<reference evidence="1 2" key="1">
    <citation type="journal article" date="2021" name="Commun. Biol.">
        <title>The genome of Shorea leprosula (Dipterocarpaceae) highlights the ecological relevance of drought in aseasonal tropical rainforests.</title>
        <authorList>
            <person name="Ng K.K.S."/>
            <person name="Kobayashi M.J."/>
            <person name="Fawcett J.A."/>
            <person name="Hatakeyama M."/>
            <person name="Paape T."/>
            <person name="Ng C.H."/>
            <person name="Ang C.C."/>
            <person name="Tnah L.H."/>
            <person name="Lee C.T."/>
            <person name="Nishiyama T."/>
            <person name="Sese J."/>
            <person name="O'Brien M.J."/>
            <person name="Copetti D."/>
            <person name="Mohd Noor M.I."/>
            <person name="Ong R.C."/>
            <person name="Putra M."/>
            <person name="Sireger I.Z."/>
            <person name="Indrioko S."/>
            <person name="Kosugi Y."/>
            <person name="Izuno A."/>
            <person name="Isagi Y."/>
            <person name="Lee S.L."/>
            <person name="Shimizu K.K."/>
        </authorList>
    </citation>
    <scope>NUCLEOTIDE SEQUENCE [LARGE SCALE GENOMIC DNA]</scope>
    <source>
        <strain evidence="1">214</strain>
    </source>
</reference>
<proteinExistence type="predicted"/>
<gene>
    <name evidence="1" type="ORF">SLEP1_g57214</name>
</gene>
<evidence type="ECO:0000313" key="2">
    <source>
        <dbReference type="Proteomes" id="UP001054252"/>
    </source>
</evidence>
<accession>A0AAV5MKJ7</accession>